<evidence type="ECO:0000313" key="1">
    <source>
        <dbReference type="EMBL" id="MDQ0288874.1"/>
    </source>
</evidence>
<dbReference type="InterPro" id="IPR038071">
    <property type="entry name" value="UROD/MetE-like_sf"/>
</dbReference>
<dbReference type="AlphaFoldDB" id="A0AAE3VEQ6"/>
<reference evidence="1" key="1">
    <citation type="submission" date="2023-07" db="EMBL/GenBank/DDBJ databases">
        <title>Genomic Encyclopedia of Type Strains, Phase IV (KMG-IV): sequencing the most valuable type-strain genomes for metagenomic binning, comparative biology and taxonomic classification.</title>
        <authorList>
            <person name="Goeker M."/>
        </authorList>
    </citation>
    <scope>NUCLEOTIDE SEQUENCE</scope>
    <source>
        <strain evidence="1">DSM 24202</strain>
    </source>
</reference>
<gene>
    <name evidence="1" type="ORF">J3R75_000981</name>
</gene>
<dbReference type="EMBL" id="JAUSVL010000001">
    <property type="protein sequence ID" value="MDQ0288874.1"/>
    <property type="molecule type" value="Genomic_DNA"/>
</dbReference>
<protein>
    <recommendedName>
        <fullName evidence="3">Trimethylamine corrinoid protein 2</fullName>
    </recommendedName>
</protein>
<name>A0AAE3VEQ6_9BACT</name>
<evidence type="ECO:0000313" key="2">
    <source>
        <dbReference type="Proteomes" id="UP001238163"/>
    </source>
</evidence>
<comment type="caution">
    <text evidence="1">The sequence shown here is derived from an EMBL/GenBank/DDBJ whole genome shotgun (WGS) entry which is preliminary data.</text>
</comment>
<keyword evidence="2" id="KW-1185">Reference proteome</keyword>
<dbReference type="Gene3D" id="3.20.20.210">
    <property type="match status" value="1"/>
</dbReference>
<organism evidence="1 2">
    <name type="scientific">Oligosphaera ethanolica</name>
    <dbReference type="NCBI Taxonomy" id="760260"/>
    <lineage>
        <taxon>Bacteria</taxon>
        <taxon>Pseudomonadati</taxon>
        <taxon>Lentisphaerota</taxon>
        <taxon>Oligosphaeria</taxon>
        <taxon>Oligosphaerales</taxon>
        <taxon>Oligosphaeraceae</taxon>
        <taxon>Oligosphaera</taxon>
    </lineage>
</organism>
<accession>A0AAE3VEQ6</accession>
<dbReference type="Proteomes" id="UP001238163">
    <property type="component" value="Unassembled WGS sequence"/>
</dbReference>
<sequence>MFTLKPDYDAVLNRFEAWWHADIVDRALFGLRLQQAPEKRQAVPVKTFASHRERWLDTGYLVERTAAAMGNQLYLADSLPIVIPNLGPEVFSACYGCELEYGENTTWSHPILKDLTDESLAGIAFDMNSFAFRKLDEMSRALLAVGKGNFIVGYTDVHPGGDAIAAFRDPQELLLDTIDNPAGIKKLVARVTDDFIRFYDYFYDLLSGAGMPSASWLPAIGKGRFHIPSNDFSCMISDQMFEELFIPGIIRECQHMDHCIYHLDGPQALRYLDRLLEIPEIQAIQWVPGAGHGGWRGSVPVYQRIQNKGKAFYVEPVPAQDLDELFTQLAPEGVWISAVTGVATIAEADAVTAKIAGWTRRKG</sequence>
<dbReference type="RefSeq" id="WP_307260207.1">
    <property type="nucleotide sequence ID" value="NZ_JAUSVL010000001.1"/>
</dbReference>
<proteinExistence type="predicted"/>
<evidence type="ECO:0008006" key="3">
    <source>
        <dbReference type="Google" id="ProtNLM"/>
    </source>
</evidence>